<keyword evidence="6 9" id="KW-1133">Transmembrane helix</keyword>
<evidence type="ECO:0000256" key="1">
    <source>
        <dbReference type="ARBA" id="ARBA00004429"/>
    </source>
</evidence>
<evidence type="ECO:0000313" key="11">
    <source>
        <dbReference type="EMBL" id="ACS79451.1"/>
    </source>
</evidence>
<dbReference type="EMBL" id="CP001649">
    <property type="protein sequence ID" value="ACS79451.1"/>
    <property type="molecule type" value="Genomic_DNA"/>
</dbReference>
<dbReference type="eggNOG" id="COG3090">
    <property type="taxonomic scope" value="Bacteria"/>
</dbReference>
<dbReference type="PANTHER" id="PTHR35011">
    <property type="entry name" value="2,3-DIKETO-L-GULONATE TRAP TRANSPORTER SMALL PERMEASE PROTEIN YIAM"/>
    <property type="match status" value="1"/>
</dbReference>
<evidence type="ECO:0000256" key="4">
    <source>
        <dbReference type="ARBA" id="ARBA00022519"/>
    </source>
</evidence>
<dbReference type="PANTHER" id="PTHR35011:SF2">
    <property type="entry name" value="2,3-DIKETO-L-GULONATE TRAP TRANSPORTER SMALL PERMEASE PROTEIN YIAM"/>
    <property type="match status" value="1"/>
</dbReference>
<feature type="transmembrane region" description="Helical" evidence="9">
    <location>
        <begin position="134"/>
        <end position="153"/>
    </location>
</feature>
<proteinExistence type="inferred from homology"/>
<dbReference type="GO" id="GO:0015740">
    <property type="term" value="P:C4-dicarboxylate transport"/>
    <property type="evidence" value="ECO:0007669"/>
    <property type="project" value="TreeGrafter"/>
</dbReference>
<dbReference type="GO" id="GO:0005886">
    <property type="term" value="C:plasma membrane"/>
    <property type="evidence" value="ECO:0007669"/>
    <property type="project" value="UniProtKB-SubCell"/>
</dbReference>
<evidence type="ECO:0000256" key="9">
    <source>
        <dbReference type="SAM" id="Phobius"/>
    </source>
</evidence>
<keyword evidence="3" id="KW-1003">Cell membrane</keyword>
<keyword evidence="2" id="KW-0813">Transport</keyword>
<evidence type="ECO:0000256" key="7">
    <source>
        <dbReference type="ARBA" id="ARBA00023136"/>
    </source>
</evidence>
<dbReference type="HOGENOM" id="CLU_086356_3_1_7"/>
<dbReference type="KEGG" id="dsa:Desal_1389"/>
<keyword evidence="7 9" id="KW-0472">Membrane</keyword>
<evidence type="ECO:0000256" key="8">
    <source>
        <dbReference type="ARBA" id="ARBA00038436"/>
    </source>
</evidence>
<evidence type="ECO:0000256" key="5">
    <source>
        <dbReference type="ARBA" id="ARBA00022692"/>
    </source>
</evidence>
<gene>
    <name evidence="11" type="ordered locus">Desal_1389</name>
</gene>
<dbReference type="InterPro" id="IPR007387">
    <property type="entry name" value="TRAP_DctQ"/>
</dbReference>
<feature type="transmembrane region" description="Helical" evidence="9">
    <location>
        <begin position="93"/>
        <end position="114"/>
    </location>
</feature>
<name>C6BRL1_MARSD</name>
<dbReference type="Proteomes" id="UP000002601">
    <property type="component" value="Chromosome"/>
</dbReference>
<keyword evidence="12" id="KW-1185">Reference proteome</keyword>
<protein>
    <submittedName>
        <fullName evidence="11">Tripartite ATP-independent periplasmic transporter DctQ component</fullName>
    </submittedName>
</protein>
<evidence type="ECO:0000256" key="6">
    <source>
        <dbReference type="ARBA" id="ARBA00022989"/>
    </source>
</evidence>
<comment type="subcellular location">
    <subcellularLocation>
        <location evidence="1">Cell inner membrane</location>
        <topology evidence="1">Multi-pass membrane protein</topology>
    </subcellularLocation>
</comment>
<feature type="domain" description="Tripartite ATP-independent periplasmic transporters DctQ component" evidence="10">
    <location>
        <begin position="31"/>
        <end position="161"/>
    </location>
</feature>
<evidence type="ECO:0000259" key="10">
    <source>
        <dbReference type="Pfam" id="PF04290"/>
    </source>
</evidence>
<keyword evidence="5 9" id="KW-0812">Transmembrane</keyword>
<feature type="transmembrane region" description="Helical" evidence="9">
    <location>
        <begin position="21"/>
        <end position="43"/>
    </location>
</feature>
<accession>C6BRL1</accession>
<dbReference type="STRING" id="526222.Desal_1389"/>
<evidence type="ECO:0000313" key="12">
    <source>
        <dbReference type="Proteomes" id="UP000002601"/>
    </source>
</evidence>
<dbReference type="GO" id="GO:0022857">
    <property type="term" value="F:transmembrane transporter activity"/>
    <property type="evidence" value="ECO:0007669"/>
    <property type="project" value="TreeGrafter"/>
</dbReference>
<dbReference type="AlphaFoldDB" id="C6BRL1"/>
<keyword evidence="4" id="KW-0997">Cell inner membrane</keyword>
<sequence>MAAVQKSVSAMSKNLFDKVEGVVSSTCLAGMALIIAVQVFMRYVLQSSLDWSEELARYLFIWSVYVGCSYATQKDRHLEVTILRSFGPNIAKYVTLAAYICTIGFCVCTSVWGFQMADFLAGTGQKTPALEIQMYWVFLSVPVGMGLMAIRTAQRVLSIIRGDIKFASPVEK</sequence>
<reference evidence="11 12" key="1">
    <citation type="submission" date="2009-06" db="EMBL/GenBank/DDBJ databases">
        <title>Complete sequence of Desulfovibrio salexigens DSM 2638.</title>
        <authorList>
            <consortium name="US DOE Joint Genome Institute"/>
            <person name="Lucas S."/>
            <person name="Copeland A."/>
            <person name="Lapidus A."/>
            <person name="Glavina del Rio T."/>
            <person name="Tice H."/>
            <person name="Bruce D."/>
            <person name="Goodwin L."/>
            <person name="Pitluck S."/>
            <person name="Munk A.C."/>
            <person name="Brettin T."/>
            <person name="Detter J.C."/>
            <person name="Han C."/>
            <person name="Tapia R."/>
            <person name="Larimer F."/>
            <person name="Land M."/>
            <person name="Hauser L."/>
            <person name="Kyrpides N."/>
            <person name="Anderson I."/>
            <person name="Wall J.D."/>
            <person name="Arkin A.P."/>
            <person name="Dehal P."/>
            <person name="Chivian D."/>
            <person name="Giles B."/>
            <person name="Hazen T.C."/>
        </authorList>
    </citation>
    <scope>NUCLEOTIDE SEQUENCE [LARGE SCALE GENOMIC DNA]</scope>
    <source>
        <strain evidence="12">ATCC 14822 / DSM 2638 / NCIMB 8403 / VKM B-1763</strain>
    </source>
</reference>
<comment type="similarity">
    <text evidence="8">Belongs to the TRAP transporter small permease family.</text>
</comment>
<feature type="transmembrane region" description="Helical" evidence="9">
    <location>
        <begin position="55"/>
        <end position="72"/>
    </location>
</feature>
<dbReference type="Pfam" id="PF04290">
    <property type="entry name" value="DctQ"/>
    <property type="match status" value="1"/>
</dbReference>
<organism evidence="11 12">
    <name type="scientific">Maridesulfovibrio salexigens (strain ATCC 14822 / DSM 2638 / NCIMB 8403 / VKM B-1763)</name>
    <name type="common">Desulfovibrio salexigens</name>
    <dbReference type="NCBI Taxonomy" id="526222"/>
    <lineage>
        <taxon>Bacteria</taxon>
        <taxon>Pseudomonadati</taxon>
        <taxon>Thermodesulfobacteriota</taxon>
        <taxon>Desulfovibrionia</taxon>
        <taxon>Desulfovibrionales</taxon>
        <taxon>Desulfovibrionaceae</taxon>
        <taxon>Maridesulfovibrio</taxon>
    </lineage>
</organism>
<evidence type="ECO:0000256" key="3">
    <source>
        <dbReference type="ARBA" id="ARBA00022475"/>
    </source>
</evidence>
<evidence type="ECO:0000256" key="2">
    <source>
        <dbReference type="ARBA" id="ARBA00022448"/>
    </source>
</evidence>
<dbReference type="InterPro" id="IPR055348">
    <property type="entry name" value="DctQ"/>
</dbReference>